<accession>A0A8C0B1B8</accession>
<evidence type="ECO:0000256" key="2">
    <source>
        <dbReference type="ARBA" id="ARBA00022801"/>
    </source>
</evidence>
<organism evidence="3 4">
    <name type="scientific">Buteo japonicus</name>
    <dbReference type="NCBI Taxonomy" id="224669"/>
    <lineage>
        <taxon>Eukaryota</taxon>
        <taxon>Metazoa</taxon>
        <taxon>Chordata</taxon>
        <taxon>Craniata</taxon>
        <taxon>Vertebrata</taxon>
        <taxon>Euteleostomi</taxon>
        <taxon>Archelosauria</taxon>
        <taxon>Archosauria</taxon>
        <taxon>Dinosauria</taxon>
        <taxon>Saurischia</taxon>
        <taxon>Theropoda</taxon>
        <taxon>Coelurosauria</taxon>
        <taxon>Aves</taxon>
        <taxon>Neognathae</taxon>
        <taxon>Neoaves</taxon>
        <taxon>Telluraves</taxon>
        <taxon>Accipitrimorphae</taxon>
        <taxon>Accipitriformes</taxon>
        <taxon>Accipitridae</taxon>
        <taxon>Accipitrinae</taxon>
        <taxon>Buteo</taxon>
    </lineage>
</organism>
<dbReference type="AlphaFoldDB" id="A0A8C0B1B8"/>
<dbReference type="Gene3D" id="3.20.20.140">
    <property type="entry name" value="Metal-dependent hydrolases"/>
    <property type="match status" value="1"/>
</dbReference>
<evidence type="ECO:0000313" key="3">
    <source>
        <dbReference type="Ensembl" id="ENSBJAP00000010056.1"/>
    </source>
</evidence>
<reference evidence="3" key="2">
    <citation type="submission" date="2025-09" db="UniProtKB">
        <authorList>
            <consortium name="Ensembl"/>
        </authorList>
    </citation>
    <scope>IDENTIFICATION</scope>
</reference>
<protein>
    <submittedName>
        <fullName evidence="3">Uncharacterized protein</fullName>
    </submittedName>
</protein>
<dbReference type="SUPFAM" id="SSF51556">
    <property type="entry name" value="Metallo-dependent hydrolases"/>
    <property type="match status" value="1"/>
</dbReference>
<dbReference type="PANTHER" id="PTHR10060">
    <property type="entry name" value="TATD FAMILY DEOXYRIBONUCLEASE"/>
    <property type="match status" value="1"/>
</dbReference>
<proteinExistence type="inferred from homology"/>
<reference evidence="3" key="1">
    <citation type="submission" date="2025-08" db="UniProtKB">
        <authorList>
            <consortium name="Ensembl"/>
        </authorList>
    </citation>
    <scope>IDENTIFICATION</scope>
</reference>
<comment type="similarity">
    <text evidence="1">Belongs to the metallo-dependent hydrolases superfamily. TatD-type hydrolase family.</text>
</comment>
<dbReference type="Proteomes" id="UP000694555">
    <property type="component" value="Unplaced"/>
</dbReference>
<dbReference type="PANTHER" id="PTHR10060:SF15">
    <property type="entry name" value="DEOXYRIBONUCLEASE TATDN1"/>
    <property type="match status" value="1"/>
</dbReference>
<keyword evidence="2" id="KW-0378">Hydrolase</keyword>
<dbReference type="InterPro" id="IPR050891">
    <property type="entry name" value="TatD-type_Hydrolase"/>
</dbReference>
<evidence type="ECO:0000313" key="4">
    <source>
        <dbReference type="Proteomes" id="UP000694555"/>
    </source>
</evidence>
<keyword evidence="4" id="KW-1185">Reference proteome</keyword>
<name>A0A8C0B1B8_9AVES</name>
<evidence type="ECO:0000256" key="1">
    <source>
        <dbReference type="ARBA" id="ARBA00009275"/>
    </source>
</evidence>
<sequence length="88" mass="9913">NSIFLSLLVRNIGINLTDPMFRGIYRGTQKHQDDFLDVVERAVKIGIKKFLITGGSLQDSKDALQLAQTNGFFHPQQLYDLLRAAPPK</sequence>
<dbReference type="InterPro" id="IPR032466">
    <property type="entry name" value="Metal_Hydrolase"/>
</dbReference>
<dbReference type="GO" id="GO:0005829">
    <property type="term" value="C:cytosol"/>
    <property type="evidence" value="ECO:0007669"/>
    <property type="project" value="TreeGrafter"/>
</dbReference>
<dbReference type="Ensembl" id="ENSBJAT00000010347.1">
    <property type="protein sequence ID" value="ENSBJAP00000010056.1"/>
    <property type="gene ID" value="ENSBJAG00000006883.1"/>
</dbReference>
<dbReference type="GO" id="GO:0008296">
    <property type="term" value="F:3'-5'-DNA exonuclease activity"/>
    <property type="evidence" value="ECO:0007669"/>
    <property type="project" value="TreeGrafter"/>
</dbReference>